<dbReference type="PRINTS" id="PR00083">
    <property type="entry name" value="HOLDHDRGNASE"/>
</dbReference>
<comment type="pathway">
    <text evidence="2 12 13">Amino-acid biosynthesis; L-histidine biosynthesis; L-histidine from 5-phospho-alpha-D-ribose 1-diphosphate: step 9/9.</text>
</comment>
<dbReference type="EMBL" id="JAMPJT010000011">
    <property type="protein sequence ID" value="MCV9879918.1"/>
    <property type="molecule type" value="Genomic_DNA"/>
</dbReference>
<comment type="subunit">
    <text evidence="12">Homodimer.</text>
</comment>
<evidence type="ECO:0000256" key="12">
    <source>
        <dbReference type="HAMAP-Rule" id="MF_01024"/>
    </source>
</evidence>
<dbReference type="GO" id="GO:0005829">
    <property type="term" value="C:cytosol"/>
    <property type="evidence" value="ECO:0007669"/>
    <property type="project" value="TreeGrafter"/>
</dbReference>
<dbReference type="CDD" id="cd06572">
    <property type="entry name" value="Histidinol_dh"/>
    <property type="match status" value="1"/>
</dbReference>
<evidence type="ECO:0000256" key="15">
    <source>
        <dbReference type="PIRSR" id="PIRSR000099-2"/>
    </source>
</evidence>
<evidence type="ECO:0000256" key="7">
    <source>
        <dbReference type="ARBA" id="ARBA00022833"/>
    </source>
</evidence>
<feature type="binding site" evidence="12 16">
    <location>
        <position position="250"/>
    </location>
    <ligand>
        <name>substrate</name>
    </ligand>
</feature>
<dbReference type="InterPro" id="IPR001692">
    <property type="entry name" value="Histidinol_DH_CS"/>
</dbReference>
<dbReference type="SUPFAM" id="SSF53720">
    <property type="entry name" value="ALDH-like"/>
    <property type="match status" value="1"/>
</dbReference>
<evidence type="ECO:0000313" key="19">
    <source>
        <dbReference type="EMBL" id="MCV9879918.1"/>
    </source>
</evidence>
<feature type="binding site" evidence="12 15">
    <location>
        <position position="224"/>
    </location>
    <ligand>
        <name>NAD(+)</name>
        <dbReference type="ChEBI" id="CHEBI:57540"/>
    </ligand>
</feature>
<evidence type="ECO:0000256" key="6">
    <source>
        <dbReference type="ARBA" id="ARBA00022723"/>
    </source>
</evidence>
<feature type="binding site" evidence="12 16">
    <location>
        <position position="275"/>
    </location>
    <ligand>
        <name>substrate</name>
    </ligand>
</feature>
<evidence type="ECO:0000256" key="9">
    <source>
        <dbReference type="ARBA" id="ARBA00023027"/>
    </source>
</evidence>
<feature type="active site" description="Proton acceptor" evidence="12 14">
    <location>
        <position position="339"/>
    </location>
</feature>
<dbReference type="NCBIfam" id="TIGR00069">
    <property type="entry name" value="hisD"/>
    <property type="match status" value="1"/>
</dbReference>
<dbReference type="EC" id="1.1.1.23" evidence="4 12"/>
<feature type="binding site" evidence="12 16">
    <location>
        <position position="427"/>
    </location>
    <ligand>
        <name>substrate</name>
    </ligand>
</feature>
<evidence type="ECO:0000313" key="21">
    <source>
        <dbReference type="Proteomes" id="UP001165568"/>
    </source>
</evidence>
<feature type="binding site" evidence="12 17">
    <location>
        <position position="373"/>
    </location>
    <ligand>
        <name>Zn(2+)</name>
        <dbReference type="ChEBI" id="CHEBI:29105"/>
    </ligand>
</feature>
<feature type="binding site" evidence="12 17">
    <location>
        <position position="272"/>
    </location>
    <ligand>
        <name>Zn(2+)</name>
        <dbReference type="ChEBI" id="CHEBI:29105"/>
    </ligand>
</feature>
<dbReference type="Gene3D" id="1.20.5.1300">
    <property type="match status" value="1"/>
</dbReference>
<feature type="binding site" evidence="12 17">
    <location>
        <position position="432"/>
    </location>
    <ligand>
        <name>Zn(2+)</name>
        <dbReference type="ChEBI" id="CHEBI:29105"/>
    </ligand>
</feature>
<dbReference type="Proteomes" id="UP001165568">
    <property type="component" value="Unassembled WGS sequence"/>
</dbReference>
<evidence type="ECO:0000256" key="13">
    <source>
        <dbReference type="PIRNR" id="PIRNR000099"/>
    </source>
</evidence>
<dbReference type="HAMAP" id="MF_01024">
    <property type="entry name" value="HisD"/>
    <property type="match status" value="1"/>
</dbReference>
<evidence type="ECO:0000256" key="5">
    <source>
        <dbReference type="ARBA" id="ARBA00022605"/>
    </source>
</evidence>
<organism evidence="19 22">
    <name type="scientific">Brenneria izbisi</name>
    <dbReference type="NCBI Taxonomy" id="2939450"/>
    <lineage>
        <taxon>Bacteria</taxon>
        <taxon>Pseudomonadati</taxon>
        <taxon>Pseudomonadota</taxon>
        <taxon>Gammaproteobacteria</taxon>
        <taxon>Enterobacterales</taxon>
        <taxon>Pectobacteriaceae</taxon>
        <taxon>Brenneria</taxon>
    </lineage>
</organism>
<keyword evidence="9 12" id="KW-0520">NAD</keyword>
<dbReference type="InterPro" id="IPR016161">
    <property type="entry name" value="Ald_DH/histidinol_DH"/>
</dbReference>
<keyword evidence="7 12" id="KW-0862">Zinc</keyword>
<comment type="caution">
    <text evidence="19">The sequence shown here is derived from an EMBL/GenBank/DDBJ whole genome shotgun (WGS) entry which is preliminary data.</text>
</comment>
<evidence type="ECO:0000313" key="20">
    <source>
        <dbReference type="EMBL" id="MCV9883307.1"/>
    </source>
</evidence>
<dbReference type="FunFam" id="1.20.5.1300:FF:000002">
    <property type="entry name" value="Histidinol dehydrogenase, chloroplastic"/>
    <property type="match status" value="1"/>
</dbReference>
<gene>
    <name evidence="12 19" type="primary">hisD</name>
    <name evidence="19" type="ORF">NC803_13795</name>
    <name evidence="20" type="ORF">NC856_13620</name>
</gene>
<dbReference type="EMBL" id="JAMPJU010000011">
    <property type="protein sequence ID" value="MCV9883307.1"/>
    <property type="molecule type" value="Genomic_DNA"/>
</dbReference>
<proteinExistence type="inferred from homology"/>
<dbReference type="AlphaFoldDB" id="A0AA41XVW7"/>
<feature type="binding site" evidence="12 17">
    <location>
        <position position="275"/>
    </location>
    <ligand>
        <name>Zn(2+)</name>
        <dbReference type="ChEBI" id="CHEBI:29105"/>
    </ligand>
</feature>
<protein>
    <recommendedName>
        <fullName evidence="4 12">Histidinol dehydrogenase</fullName>
        <shortName evidence="12 13">HDH</shortName>
        <ecNumber evidence="4 12">1.1.1.23</ecNumber>
    </recommendedName>
</protein>
<reference evidence="19" key="1">
    <citation type="submission" date="2022-04" db="EMBL/GenBank/DDBJ databases">
        <title>Brenneria sp. isolated from walnut trees in Serbia.</title>
        <authorList>
            <person name="Gasic K."/>
            <person name="Zlatkovic N."/>
            <person name="Kuzmanovic N."/>
        </authorList>
    </citation>
    <scope>NUCLEOTIDE SEQUENCE</scope>
    <source>
        <strain evidence="20">KBI 423</strain>
        <strain evidence="19">KBI 447</strain>
    </source>
</reference>
<keyword evidence="10 12" id="KW-0368">Histidine biosynthesis</keyword>
<feature type="binding site" evidence="12 15">
    <location>
        <position position="143"/>
    </location>
    <ligand>
        <name>NAD(+)</name>
        <dbReference type="ChEBI" id="CHEBI:57540"/>
    </ligand>
</feature>
<feature type="binding site" evidence="12 16">
    <location>
        <position position="272"/>
    </location>
    <ligand>
        <name>substrate</name>
    </ligand>
</feature>
<comment type="function">
    <text evidence="1 12 13">Catalyzes the sequential NAD-dependent oxidations of L-histidinol to L-histidinaldehyde and then to L-histidine.</text>
</comment>
<dbReference type="GO" id="GO:0000105">
    <property type="term" value="P:L-histidine biosynthetic process"/>
    <property type="evidence" value="ECO:0007669"/>
    <property type="project" value="UniProtKB-UniRule"/>
</dbReference>
<sequence length="447" mass="47679">MSMPNNTTNVSTTGNFNTIIDWQRCSAEEQRQLLTRPAISASDRITAIVNDILAKVKSQGDRALRDYSAQFDKVQIDAIRVSAAEIDAASARLNEEVKQAMAVAVRNIETFHNAQKLPVVDIETQPGVRCQQLTRPIATVGLYIPGGSAPLPSTVLMLGTPARIAGCQRVVLCSPPPIADEILYAARLCGIQEVFQLGGAQAIAAMAFGTESVPKVDKIFGPGNAYVTEAKRQVSQQLDGAAIDMPAGPSEVLVIADSGATPAFVASDLLSQAEHGPDSQVILLTPDTAMAKAVTEAVEQQLTSLSRADIARQALTGSRVIVTRDLAQCIDISNQYGPEHLIIQTRDAESLVERITSAGSVFLGDWSPESAGDYASGTNHVLPTYGYTSTYSSLGLADFQKRMTVQQLTPQGLLQLAPTIETLAQAEQLTAHKNAVTLRVATLKEQA</sequence>
<dbReference type="GO" id="GO:0004399">
    <property type="term" value="F:histidinol dehydrogenase activity"/>
    <property type="evidence" value="ECO:0007669"/>
    <property type="project" value="UniProtKB-UniRule"/>
</dbReference>
<accession>A0AA41XVW7</accession>
<evidence type="ECO:0000256" key="8">
    <source>
        <dbReference type="ARBA" id="ARBA00023002"/>
    </source>
</evidence>
<evidence type="ECO:0000256" key="14">
    <source>
        <dbReference type="PIRSR" id="PIRSR000099-1"/>
    </source>
</evidence>
<dbReference type="PANTHER" id="PTHR21256:SF2">
    <property type="entry name" value="HISTIDINE BIOSYNTHESIS TRIFUNCTIONAL PROTEIN"/>
    <property type="match status" value="1"/>
</dbReference>
<evidence type="ECO:0000256" key="1">
    <source>
        <dbReference type="ARBA" id="ARBA00003850"/>
    </source>
</evidence>
<dbReference type="InterPro" id="IPR022695">
    <property type="entry name" value="Histidinol_DH_monofunct"/>
</dbReference>
<dbReference type="PANTHER" id="PTHR21256">
    <property type="entry name" value="HISTIDINOL DEHYDROGENASE HDH"/>
    <property type="match status" value="1"/>
</dbReference>
<dbReference type="GO" id="GO:0008270">
    <property type="term" value="F:zinc ion binding"/>
    <property type="evidence" value="ECO:0007669"/>
    <property type="project" value="UniProtKB-UniRule"/>
</dbReference>
<evidence type="ECO:0000256" key="3">
    <source>
        <dbReference type="ARBA" id="ARBA00010178"/>
    </source>
</evidence>
<name>A0AA41XVW7_9GAMM</name>
<comment type="cofactor">
    <cofactor evidence="12 17">
        <name>Zn(2+)</name>
        <dbReference type="ChEBI" id="CHEBI:29105"/>
    </cofactor>
    <text evidence="12 17">Binds 1 zinc ion per subunit.</text>
</comment>
<evidence type="ECO:0000256" key="4">
    <source>
        <dbReference type="ARBA" id="ARBA00012965"/>
    </source>
</evidence>
<dbReference type="PIRSF" id="PIRSF000099">
    <property type="entry name" value="Histidinol_dh"/>
    <property type="match status" value="1"/>
</dbReference>
<evidence type="ECO:0000256" key="11">
    <source>
        <dbReference type="ARBA" id="ARBA00049489"/>
    </source>
</evidence>
<evidence type="ECO:0000256" key="18">
    <source>
        <dbReference type="RuleBase" id="RU004175"/>
    </source>
</evidence>
<evidence type="ECO:0000313" key="22">
    <source>
        <dbReference type="Proteomes" id="UP001165569"/>
    </source>
</evidence>
<comment type="similarity">
    <text evidence="3 12 13 18">Belongs to the histidinol dehydrogenase family.</text>
</comment>
<feature type="binding site" evidence="12 16">
    <location>
        <position position="432"/>
    </location>
    <ligand>
        <name>substrate</name>
    </ligand>
</feature>
<feature type="binding site" evidence="12 15">
    <location>
        <position position="201"/>
    </location>
    <ligand>
        <name>NAD(+)</name>
        <dbReference type="ChEBI" id="CHEBI:57540"/>
    </ligand>
</feature>
<dbReference type="GO" id="GO:0051287">
    <property type="term" value="F:NAD binding"/>
    <property type="evidence" value="ECO:0007669"/>
    <property type="project" value="InterPro"/>
</dbReference>
<dbReference type="PROSITE" id="PS00611">
    <property type="entry name" value="HISOL_DEHYDROGENASE"/>
    <property type="match status" value="1"/>
</dbReference>
<keyword evidence="8 12" id="KW-0560">Oxidoreductase</keyword>
<keyword evidence="6 12" id="KW-0479">Metal-binding</keyword>
<evidence type="ECO:0000256" key="17">
    <source>
        <dbReference type="PIRSR" id="PIRSR000099-4"/>
    </source>
</evidence>
<comment type="catalytic activity">
    <reaction evidence="11 12 13">
        <text>L-histidinol + 2 NAD(+) + H2O = L-histidine + 2 NADH + 3 H(+)</text>
        <dbReference type="Rhea" id="RHEA:20641"/>
        <dbReference type="ChEBI" id="CHEBI:15377"/>
        <dbReference type="ChEBI" id="CHEBI:15378"/>
        <dbReference type="ChEBI" id="CHEBI:57540"/>
        <dbReference type="ChEBI" id="CHEBI:57595"/>
        <dbReference type="ChEBI" id="CHEBI:57699"/>
        <dbReference type="ChEBI" id="CHEBI:57945"/>
        <dbReference type="EC" id="1.1.1.23"/>
    </reaction>
</comment>
<dbReference type="Gene3D" id="3.40.50.1980">
    <property type="entry name" value="Nitrogenase molybdenum iron protein domain"/>
    <property type="match status" value="2"/>
</dbReference>
<feature type="active site" description="Proton acceptor" evidence="12 14">
    <location>
        <position position="340"/>
    </location>
</feature>
<evidence type="ECO:0000256" key="2">
    <source>
        <dbReference type="ARBA" id="ARBA00004940"/>
    </source>
</evidence>
<feature type="binding site" evidence="12 16">
    <location>
        <position position="373"/>
    </location>
    <ligand>
        <name>substrate</name>
    </ligand>
</feature>
<evidence type="ECO:0000256" key="16">
    <source>
        <dbReference type="PIRSR" id="PIRSR000099-3"/>
    </source>
</evidence>
<dbReference type="Pfam" id="PF00815">
    <property type="entry name" value="Histidinol_dh"/>
    <property type="match status" value="1"/>
</dbReference>
<keyword evidence="5 12" id="KW-0028">Amino-acid biosynthesis</keyword>
<dbReference type="FunFam" id="3.40.50.1980:FF:000001">
    <property type="entry name" value="Histidinol dehydrogenase"/>
    <property type="match status" value="1"/>
</dbReference>
<dbReference type="InterPro" id="IPR012131">
    <property type="entry name" value="Hstdl_DH"/>
</dbReference>
<dbReference type="Proteomes" id="UP001165569">
    <property type="component" value="Unassembled WGS sequence"/>
</dbReference>
<feature type="binding site" evidence="12 16">
    <location>
        <position position="340"/>
    </location>
    <ligand>
        <name>substrate</name>
    </ligand>
</feature>
<evidence type="ECO:0000256" key="10">
    <source>
        <dbReference type="ARBA" id="ARBA00023102"/>
    </source>
</evidence>
<keyword evidence="21" id="KW-1185">Reference proteome</keyword>